<name>A0ABS4WB73_9MICC</name>
<comment type="caution">
    <text evidence="1">The sequence shown here is derived from an EMBL/GenBank/DDBJ whole genome shotgun (WGS) entry which is preliminary data.</text>
</comment>
<proteinExistence type="predicted"/>
<gene>
    <name evidence="1" type="ORF">JOF46_000761</name>
</gene>
<evidence type="ECO:0000313" key="2">
    <source>
        <dbReference type="Proteomes" id="UP000766570"/>
    </source>
</evidence>
<accession>A0ABS4WB73</accession>
<sequence length="40" mass="4103">MNRLESILVWMKPGADVGLVDEPLLVPAVATIAVGAAVVS</sequence>
<organism evidence="1 2">
    <name type="scientific">Paeniglutamicibacter psychrophenolicus</name>
    <dbReference type="NCBI Taxonomy" id="257454"/>
    <lineage>
        <taxon>Bacteria</taxon>
        <taxon>Bacillati</taxon>
        <taxon>Actinomycetota</taxon>
        <taxon>Actinomycetes</taxon>
        <taxon>Micrococcales</taxon>
        <taxon>Micrococcaceae</taxon>
        <taxon>Paeniglutamicibacter</taxon>
    </lineage>
</organism>
<reference evidence="1 2" key="1">
    <citation type="submission" date="2021-03" db="EMBL/GenBank/DDBJ databases">
        <title>Sequencing the genomes of 1000 actinobacteria strains.</title>
        <authorList>
            <person name="Klenk H.-P."/>
        </authorList>
    </citation>
    <scope>NUCLEOTIDE SEQUENCE [LARGE SCALE GENOMIC DNA]</scope>
    <source>
        <strain evidence="1 2">DSM 15454</strain>
    </source>
</reference>
<dbReference type="Proteomes" id="UP000766570">
    <property type="component" value="Unassembled WGS sequence"/>
</dbReference>
<evidence type="ECO:0000313" key="1">
    <source>
        <dbReference type="EMBL" id="MBP2372849.1"/>
    </source>
</evidence>
<evidence type="ECO:0008006" key="3">
    <source>
        <dbReference type="Google" id="ProtNLM"/>
    </source>
</evidence>
<dbReference type="EMBL" id="JAGIOE010000001">
    <property type="protein sequence ID" value="MBP2372849.1"/>
    <property type="molecule type" value="Genomic_DNA"/>
</dbReference>
<keyword evidence="2" id="KW-1185">Reference proteome</keyword>
<protein>
    <recommendedName>
        <fullName evidence="3">Holin</fullName>
    </recommendedName>
</protein>